<accession>C3Y6J7</accession>
<dbReference type="EMBL" id="GG666488">
    <property type="protein sequence ID" value="EEN63957.1"/>
    <property type="molecule type" value="Genomic_DNA"/>
</dbReference>
<dbReference type="InterPro" id="IPR011990">
    <property type="entry name" value="TPR-like_helical_dom_sf"/>
</dbReference>
<feature type="region of interest" description="Disordered" evidence="3">
    <location>
        <begin position="303"/>
        <end position="378"/>
    </location>
</feature>
<evidence type="ECO:0000256" key="3">
    <source>
        <dbReference type="SAM" id="MobiDB-lite"/>
    </source>
</evidence>
<feature type="repeat" description="TPR" evidence="1">
    <location>
        <begin position="1161"/>
        <end position="1194"/>
    </location>
</feature>
<sequence length="1457" mass="165165">MRTVSLLREGKKVVIDDENWSRNTRMSYTKLLSCKTPGKSIRCLKFHPQDQLQLNWAREWATLGAKVHGSQVNWKQVDAKIDAWFDENCWQRGVERPVPPAEAEGLSIDKLHTQLTCQTHYKFTENVVYFVQIVDVEASGPFSRPPEPGLLAWLQLSHRLNLFHQSPNHRRIAEAVGMRNIGGDRLVARPKMVLLVPKSVDAEIPLTLQSMKLVMPDTPAPPPTIPLYQEALKHCQLGEGTSSTPQVCYITKNIGVVGRVHGVCFKDISVLEKVQGLYKDNAALLEEPKSKIEEMCGRPVVVQAKPVDGEDKQETSSSTVNEKRSYSSVSSTCTTKTNKRTIPQWMLPKTERKRSPEDAQIKELSVSPGKRKRKSPAQANRIEYCMSEAELVQMAEQILQKTKDQSINNGQEDEDLFPKNQNHHGESTKKDVSEPEEEAIVTKGIAKSDAKVKFKEDISSEVKVDMEVTQLLDDIFTTRRRKFTMEVPKPSKTSLYKEDLQKGDEAVQRGDLDSAEQHFAAALKLVHLKDPAVSQYEKEVPPLQRLGDVYLKRGCTTGDGTDFVKASALYQAAVARSEVSNNRQALENSIKETEKLFLKHVLNKERDVNQQEEAERHKKLLKELRDRIKLEMESIDKEMDPYAHEFESELGREIEWKRADAVRELFEKIAKERKVYIAQLVDECIAVMGPHPCKYAMIGLGSQATGLVTPYSDLEFAILVEKEDEASIAYFRRLTHYLHLKVVNLGETILPAMGITSLNDFYSDDPLDNWFYDSVTPRGFSFDGSMPKACKTPLGRQGTLTEAPSELIRTPSSMAGLLKEHAKSYVTEGYHLPDVLRNVCLITGEQILVDVYADLVATTLKSGDGEMLYQLALETVRENSESFQKVGLTASLLDVKKQIYRFPSLAVDCLALCSNILPTTVWKTIEEMTVKEVVSPENAHHLKVLVSISAELRLRAYIANRGQKENLSALSPMTTPSKDNADKETDALRDVFYVSDVKQLIRYYVTAIPLKNFLSNEEDFLKGKRLLQDIRLIDNYTAANGSMYQFLGNYRKAIKYYKEVFARYDDKDTWEKAFVLFNWGSALQSLGHHGESVGYFEKALQTFRNFYAPSADHHDIAISMVVLGSAHYYLNHLEEAIRSFEEGLKMCQKIYGENEPHSYIAHALNYLGLTYRKLEDIDNALSYCQQALEMRQKIHGKEHLTVANSLSNIGDMLLDKGEFLKAIEYLELALQMRKNLYGPKTAHSDIADSYLRLGMAWCEQRSPEEAIRYTELALQMFKKVYGKTASHPDIARCLSTLGTGALLTDQPKRAKIYKQQALVMFKECLGDKHTHTATALINLGAILEKLGEYKEAISQYEEALSTYKAIYSPRTEHPNIALALLSIGGAWRFGFGDHWKAVEYGEQALQMQRAIYGSTTAHSSIVRTLRFLELVWEELDFYGKARDYRKQAKEMEEKLAH</sequence>
<feature type="compositionally biased region" description="Polar residues" evidence="3">
    <location>
        <begin position="315"/>
        <end position="336"/>
    </location>
</feature>
<keyword evidence="2" id="KW-0175">Coiled coil</keyword>
<feature type="region of interest" description="Disordered" evidence="3">
    <location>
        <begin position="408"/>
        <end position="436"/>
    </location>
</feature>
<dbReference type="eggNOG" id="KOG1840">
    <property type="taxonomic scope" value="Eukaryota"/>
</dbReference>
<proteinExistence type="predicted"/>
<dbReference type="PROSITE" id="PS50005">
    <property type="entry name" value="TPR"/>
    <property type="match status" value="3"/>
</dbReference>
<protein>
    <submittedName>
        <fullName evidence="4">Uncharacterized protein</fullName>
    </submittedName>
</protein>
<keyword evidence="1" id="KW-0802">TPR repeat</keyword>
<dbReference type="PROSITE" id="PS50293">
    <property type="entry name" value="TPR_REGION"/>
    <property type="match status" value="1"/>
</dbReference>
<dbReference type="Pfam" id="PF13181">
    <property type="entry name" value="TPR_8"/>
    <property type="match status" value="1"/>
</dbReference>
<dbReference type="Pfam" id="PF13374">
    <property type="entry name" value="TPR_10"/>
    <property type="match status" value="1"/>
</dbReference>
<dbReference type="SMART" id="SM00028">
    <property type="entry name" value="TPR"/>
    <property type="match status" value="8"/>
</dbReference>
<organism>
    <name type="scientific">Branchiostoma floridae</name>
    <name type="common">Florida lancelet</name>
    <name type="synonym">Amphioxus</name>
    <dbReference type="NCBI Taxonomy" id="7739"/>
    <lineage>
        <taxon>Eukaryota</taxon>
        <taxon>Metazoa</taxon>
        <taxon>Chordata</taxon>
        <taxon>Cephalochordata</taxon>
        <taxon>Leptocardii</taxon>
        <taxon>Amphioxiformes</taxon>
        <taxon>Branchiostomatidae</taxon>
        <taxon>Branchiostoma</taxon>
    </lineage>
</organism>
<reference evidence="4" key="1">
    <citation type="journal article" date="2008" name="Nature">
        <title>The amphioxus genome and the evolution of the chordate karyotype.</title>
        <authorList>
            <consortium name="US DOE Joint Genome Institute (JGI-PGF)"/>
            <person name="Putnam N.H."/>
            <person name="Butts T."/>
            <person name="Ferrier D.E.K."/>
            <person name="Furlong R.F."/>
            <person name="Hellsten U."/>
            <person name="Kawashima T."/>
            <person name="Robinson-Rechavi M."/>
            <person name="Shoguchi E."/>
            <person name="Terry A."/>
            <person name="Yu J.-K."/>
            <person name="Benito-Gutierrez E.L."/>
            <person name="Dubchak I."/>
            <person name="Garcia-Fernandez J."/>
            <person name="Gibson-Brown J.J."/>
            <person name="Grigoriev I.V."/>
            <person name="Horton A.C."/>
            <person name="de Jong P.J."/>
            <person name="Jurka J."/>
            <person name="Kapitonov V.V."/>
            <person name="Kohara Y."/>
            <person name="Kuroki Y."/>
            <person name="Lindquist E."/>
            <person name="Lucas S."/>
            <person name="Osoegawa K."/>
            <person name="Pennacchio L.A."/>
            <person name="Salamov A.A."/>
            <person name="Satou Y."/>
            <person name="Sauka-Spengler T."/>
            <person name="Schmutz J."/>
            <person name="Shin-I T."/>
            <person name="Toyoda A."/>
            <person name="Bronner-Fraser M."/>
            <person name="Fujiyama A."/>
            <person name="Holland L.Z."/>
            <person name="Holland P.W.H."/>
            <person name="Satoh N."/>
            <person name="Rokhsar D.S."/>
        </authorList>
    </citation>
    <scope>NUCLEOTIDE SEQUENCE [LARGE SCALE GENOMIC DNA]</scope>
    <source>
        <strain evidence="4">S238N-H82</strain>
        <tissue evidence="4">Testes</tissue>
    </source>
</reference>
<feature type="compositionally biased region" description="Basic and acidic residues" evidence="3">
    <location>
        <begin position="349"/>
        <end position="361"/>
    </location>
</feature>
<evidence type="ECO:0000256" key="2">
    <source>
        <dbReference type="SAM" id="Coils"/>
    </source>
</evidence>
<gene>
    <name evidence="4" type="ORF">BRAFLDRAFT_74896</name>
</gene>
<dbReference type="SUPFAM" id="SSF48452">
    <property type="entry name" value="TPR-like"/>
    <property type="match status" value="4"/>
</dbReference>
<dbReference type="PANTHER" id="PTHR19959:SF119">
    <property type="entry name" value="FUNGAL LIPASE-LIKE DOMAIN-CONTAINING PROTEIN"/>
    <property type="match status" value="1"/>
</dbReference>
<dbReference type="PANTHER" id="PTHR19959">
    <property type="entry name" value="KINESIN LIGHT CHAIN"/>
    <property type="match status" value="1"/>
</dbReference>
<feature type="repeat" description="TPR" evidence="1">
    <location>
        <begin position="1333"/>
        <end position="1366"/>
    </location>
</feature>
<dbReference type="Pfam" id="PF13424">
    <property type="entry name" value="TPR_12"/>
    <property type="match status" value="3"/>
</dbReference>
<evidence type="ECO:0000256" key="1">
    <source>
        <dbReference type="PROSITE-ProRule" id="PRU00339"/>
    </source>
</evidence>
<feature type="coiled-coil region" evidence="2">
    <location>
        <begin position="576"/>
        <end position="638"/>
    </location>
</feature>
<name>C3Y6J7_BRAFL</name>
<dbReference type="Gene3D" id="1.25.40.10">
    <property type="entry name" value="Tetratricopeptide repeat domain"/>
    <property type="match status" value="3"/>
</dbReference>
<feature type="repeat" description="TPR" evidence="1">
    <location>
        <begin position="1203"/>
        <end position="1236"/>
    </location>
</feature>
<feature type="compositionally biased region" description="Basic and acidic residues" evidence="3">
    <location>
        <begin position="423"/>
        <end position="433"/>
    </location>
</feature>
<dbReference type="InterPro" id="IPR019734">
    <property type="entry name" value="TPR_rpt"/>
</dbReference>
<evidence type="ECO:0000313" key="4">
    <source>
        <dbReference type="EMBL" id="EEN63957.1"/>
    </source>
</evidence>
<dbReference type="InParanoid" id="C3Y6J7"/>